<evidence type="ECO:0000256" key="13">
    <source>
        <dbReference type="SAM" id="SignalP"/>
    </source>
</evidence>
<evidence type="ECO:0000256" key="6">
    <source>
        <dbReference type="ARBA" id="ARBA00023004"/>
    </source>
</evidence>
<keyword evidence="16" id="KW-0675">Receptor</keyword>
<name>A0ABT4LV00_9PROT</name>
<keyword evidence="17" id="KW-1185">Reference proteome</keyword>
<dbReference type="InterPro" id="IPR036942">
    <property type="entry name" value="Beta-barrel_TonB_sf"/>
</dbReference>
<evidence type="ECO:0000256" key="8">
    <source>
        <dbReference type="ARBA" id="ARBA00023077"/>
    </source>
</evidence>
<evidence type="ECO:0000256" key="7">
    <source>
        <dbReference type="ARBA" id="ARBA00023065"/>
    </source>
</evidence>
<evidence type="ECO:0000256" key="1">
    <source>
        <dbReference type="ARBA" id="ARBA00004571"/>
    </source>
</evidence>
<dbReference type="EMBL" id="JAPWGW010000002">
    <property type="protein sequence ID" value="MCZ4298200.1"/>
    <property type="molecule type" value="Genomic_DNA"/>
</dbReference>
<organism evidence="16 17">
    <name type="scientific">Henriciella marina</name>
    <dbReference type="NCBI Taxonomy" id="453851"/>
    <lineage>
        <taxon>Bacteria</taxon>
        <taxon>Pseudomonadati</taxon>
        <taxon>Pseudomonadota</taxon>
        <taxon>Alphaproteobacteria</taxon>
        <taxon>Hyphomonadales</taxon>
        <taxon>Hyphomonadaceae</taxon>
        <taxon>Henriciella</taxon>
    </lineage>
</organism>
<evidence type="ECO:0000256" key="2">
    <source>
        <dbReference type="ARBA" id="ARBA00022448"/>
    </source>
</evidence>
<dbReference type="PANTHER" id="PTHR32552">
    <property type="entry name" value="FERRICHROME IRON RECEPTOR-RELATED"/>
    <property type="match status" value="1"/>
</dbReference>
<evidence type="ECO:0000259" key="15">
    <source>
        <dbReference type="Pfam" id="PF07715"/>
    </source>
</evidence>
<evidence type="ECO:0000256" key="4">
    <source>
        <dbReference type="ARBA" id="ARBA00022496"/>
    </source>
</evidence>
<accession>A0ABT4LV00</accession>
<keyword evidence="6" id="KW-0408">Iron</keyword>
<feature type="domain" description="TonB-dependent receptor plug" evidence="15">
    <location>
        <begin position="70"/>
        <end position="176"/>
    </location>
</feature>
<keyword evidence="13" id="KW-0732">Signal</keyword>
<dbReference type="PANTHER" id="PTHR32552:SF81">
    <property type="entry name" value="TONB-DEPENDENT OUTER MEMBRANE RECEPTOR"/>
    <property type="match status" value="1"/>
</dbReference>
<feature type="chain" id="PRO_5046822508" evidence="13">
    <location>
        <begin position="45"/>
        <end position="737"/>
    </location>
</feature>
<reference evidence="16" key="1">
    <citation type="submission" date="2022-12" db="EMBL/GenBank/DDBJ databases">
        <title>Bacterial isolates from different developmental stages of Nematostella vectensis.</title>
        <authorList>
            <person name="Fraune S."/>
        </authorList>
    </citation>
    <scope>NUCLEOTIDE SEQUENCE</scope>
    <source>
        <strain evidence="16">G21632-S1</strain>
    </source>
</reference>
<keyword evidence="8 12" id="KW-0798">TonB box</keyword>
<evidence type="ECO:0000313" key="16">
    <source>
        <dbReference type="EMBL" id="MCZ4298200.1"/>
    </source>
</evidence>
<dbReference type="Gene3D" id="2.40.170.20">
    <property type="entry name" value="TonB-dependent receptor, beta-barrel domain"/>
    <property type="match status" value="1"/>
</dbReference>
<dbReference type="Proteomes" id="UP001083770">
    <property type="component" value="Unassembled WGS sequence"/>
</dbReference>
<evidence type="ECO:0000256" key="9">
    <source>
        <dbReference type="ARBA" id="ARBA00023136"/>
    </source>
</evidence>
<dbReference type="Pfam" id="PF07715">
    <property type="entry name" value="Plug"/>
    <property type="match status" value="1"/>
</dbReference>
<evidence type="ECO:0000256" key="10">
    <source>
        <dbReference type="ARBA" id="ARBA00023237"/>
    </source>
</evidence>
<dbReference type="InterPro" id="IPR039426">
    <property type="entry name" value="TonB-dep_rcpt-like"/>
</dbReference>
<feature type="signal peptide" evidence="13">
    <location>
        <begin position="1"/>
        <end position="44"/>
    </location>
</feature>
<dbReference type="SUPFAM" id="SSF56935">
    <property type="entry name" value="Porins"/>
    <property type="match status" value="1"/>
</dbReference>
<evidence type="ECO:0000259" key="14">
    <source>
        <dbReference type="Pfam" id="PF00593"/>
    </source>
</evidence>
<keyword evidence="10 11" id="KW-0998">Cell outer membrane</keyword>
<comment type="similarity">
    <text evidence="11 12">Belongs to the TonB-dependent receptor family.</text>
</comment>
<sequence>MFNSCDVRRGSRFRALRRKREASGYVLTLVAMSALLPVAAPASAQSDVSEGAEYRQKTVTVTATKREQSIQDIPASVSQVGGDDLDTRGVEDVESLALQIPNLSFGKFGKNTFVTIRGIGTTVDSGVAEPSVATYVDGVFLPRPTMALLRQVDLERVEVLRGPQGTLYGRNATGGAINYVSRGPSDTFEGGVIATFKERNGQGVDAYVSGPIADGVSFRLSGGLQEQDGYVDVLNTGQNLGGQDLWHARAALKVEPSSDLTINLAVQHEEDTGDFGWQSVVSEPTVVTGTANLFMTNANFTTVPNKLLADGDNSSSVETTIAAARVDWDISDDVAFRSVTGYVDHKIVNSFDADGTDFFFAHLVNSSRPSESLSQEFNLYGEYGRLDWLVGAYYFHEDFELTLPVEFPGFLFGVPALPKLEVMAGDLKETTESYAVFTDVTYAVTDRLRLNAGLRFNAEEKEFAFFGAPSPAGNIDTDDVLPKVGVQFDVSENANIYASWQQGIKSGGHQLSLPQQFNSEQLDAFELGLKTQWLNGNLTANAAVFSYDYTDLQATITVPPSTTLVESGDAELRGLEGELYYAVNENVSINLGVSFLDTEYTDLVTTDQALPGAPQVSLAGEELIRAPEFTANLGAEWNIPIRSNAIGGILLRGDVFHSSDYKLAFIDYPELRQPEYTMVNLSATLTDASGNYRLRAFVNNATDEVVLNNGSYLASSGGFIGIHSAPRTAGLSVSARF</sequence>
<dbReference type="RefSeq" id="WP_269402314.1">
    <property type="nucleotide sequence ID" value="NZ_JAPWGW010000002.1"/>
</dbReference>
<protein>
    <submittedName>
        <fullName evidence="16">TonB-dependent receptor</fullName>
    </submittedName>
</protein>
<evidence type="ECO:0000256" key="11">
    <source>
        <dbReference type="PROSITE-ProRule" id="PRU01360"/>
    </source>
</evidence>
<keyword evidence="7" id="KW-0406">Ion transport</keyword>
<dbReference type="PROSITE" id="PS52016">
    <property type="entry name" value="TONB_DEPENDENT_REC_3"/>
    <property type="match status" value="1"/>
</dbReference>
<evidence type="ECO:0000256" key="12">
    <source>
        <dbReference type="RuleBase" id="RU003357"/>
    </source>
</evidence>
<evidence type="ECO:0000256" key="5">
    <source>
        <dbReference type="ARBA" id="ARBA00022692"/>
    </source>
</evidence>
<evidence type="ECO:0000256" key="3">
    <source>
        <dbReference type="ARBA" id="ARBA00022452"/>
    </source>
</evidence>
<keyword evidence="2 11" id="KW-0813">Transport</keyword>
<feature type="domain" description="TonB-dependent receptor-like beta-barrel" evidence="14">
    <location>
        <begin position="283"/>
        <end position="700"/>
    </location>
</feature>
<keyword evidence="9 11" id="KW-0472">Membrane</keyword>
<dbReference type="InterPro" id="IPR012910">
    <property type="entry name" value="Plug_dom"/>
</dbReference>
<dbReference type="CDD" id="cd01347">
    <property type="entry name" value="ligand_gated_channel"/>
    <property type="match status" value="1"/>
</dbReference>
<gene>
    <name evidence="16" type="ORF">O4G74_09030</name>
</gene>
<dbReference type="InterPro" id="IPR000531">
    <property type="entry name" value="Beta-barrel_TonB"/>
</dbReference>
<keyword evidence="3 11" id="KW-1134">Transmembrane beta strand</keyword>
<evidence type="ECO:0000313" key="17">
    <source>
        <dbReference type="Proteomes" id="UP001083770"/>
    </source>
</evidence>
<proteinExistence type="inferred from homology"/>
<comment type="caution">
    <text evidence="16">The sequence shown here is derived from an EMBL/GenBank/DDBJ whole genome shotgun (WGS) entry which is preliminary data.</text>
</comment>
<comment type="subcellular location">
    <subcellularLocation>
        <location evidence="1 11">Cell outer membrane</location>
        <topology evidence="1 11">Multi-pass membrane protein</topology>
    </subcellularLocation>
</comment>
<dbReference type="Pfam" id="PF00593">
    <property type="entry name" value="TonB_dep_Rec_b-barrel"/>
    <property type="match status" value="1"/>
</dbReference>
<keyword evidence="5 11" id="KW-0812">Transmembrane</keyword>
<keyword evidence="4" id="KW-0410">Iron transport</keyword>